<dbReference type="EMBL" id="PQFF01000130">
    <property type="protein sequence ID" value="RHZ80013.1"/>
    <property type="molecule type" value="Genomic_DNA"/>
</dbReference>
<evidence type="ECO:0000313" key="2">
    <source>
        <dbReference type="Proteomes" id="UP000266861"/>
    </source>
</evidence>
<sequence>MWGLRSKEGYIAPEVLLDGKEYTKAADVYSLAIIAGFQPYSDVPHDEELALKEAEELSANETTTDIATATTPLNYKTHPQTIYV</sequence>
<keyword evidence="2" id="KW-1185">Reference proteome</keyword>
<protein>
    <recommendedName>
        <fullName evidence="3">Protein kinase domain-containing protein</fullName>
    </recommendedName>
</protein>
<evidence type="ECO:0000313" key="1">
    <source>
        <dbReference type="EMBL" id="RHZ80013.1"/>
    </source>
</evidence>
<proteinExistence type="predicted"/>
<organism evidence="1 2">
    <name type="scientific">Diversispora epigaea</name>
    <dbReference type="NCBI Taxonomy" id="1348612"/>
    <lineage>
        <taxon>Eukaryota</taxon>
        <taxon>Fungi</taxon>
        <taxon>Fungi incertae sedis</taxon>
        <taxon>Mucoromycota</taxon>
        <taxon>Glomeromycotina</taxon>
        <taxon>Glomeromycetes</taxon>
        <taxon>Diversisporales</taxon>
        <taxon>Diversisporaceae</taxon>
        <taxon>Diversispora</taxon>
    </lineage>
</organism>
<dbReference type="InterPro" id="IPR011009">
    <property type="entry name" value="Kinase-like_dom_sf"/>
</dbReference>
<dbReference type="OrthoDB" id="122279at2759"/>
<dbReference type="SUPFAM" id="SSF56112">
    <property type="entry name" value="Protein kinase-like (PK-like)"/>
    <property type="match status" value="1"/>
</dbReference>
<dbReference type="Proteomes" id="UP000266861">
    <property type="component" value="Unassembled WGS sequence"/>
</dbReference>
<dbReference type="AlphaFoldDB" id="A0A397J4K9"/>
<gene>
    <name evidence="1" type="ORF">Glove_139g245</name>
</gene>
<evidence type="ECO:0008006" key="3">
    <source>
        <dbReference type="Google" id="ProtNLM"/>
    </source>
</evidence>
<accession>A0A397J4K9</accession>
<dbReference type="Gene3D" id="1.10.510.10">
    <property type="entry name" value="Transferase(Phosphotransferase) domain 1"/>
    <property type="match status" value="1"/>
</dbReference>
<name>A0A397J4K9_9GLOM</name>
<reference evidence="1 2" key="1">
    <citation type="submission" date="2018-08" db="EMBL/GenBank/DDBJ databases">
        <title>Genome and evolution of the arbuscular mycorrhizal fungus Diversispora epigaea (formerly Glomus versiforme) and its bacterial endosymbionts.</title>
        <authorList>
            <person name="Sun X."/>
            <person name="Fei Z."/>
            <person name="Harrison M."/>
        </authorList>
    </citation>
    <scope>NUCLEOTIDE SEQUENCE [LARGE SCALE GENOMIC DNA]</scope>
    <source>
        <strain evidence="1 2">IT104</strain>
    </source>
</reference>
<comment type="caution">
    <text evidence="1">The sequence shown here is derived from an EMBL/GenBank/DDBJ whole genome shotgun (WGS) entry which is preliminary data.</text>
</comment>